<evidence type="ECO:0000256" key="6">
    <source>
        <dbReference type="ARBA" id="ARBA00022603"/>
    </source>
</evidence>
<sequence>MSKQIREHFQQLDRRLFMEKDQELAANDIPLSIGHGQTISQPTLVLNMTLALDLHPSQRVLEIGTGSGYQTAMISPFVKELYTVERIETLYQKAKKRFAKFGYENVFPIYADGSKGYEEKAPYDRIIVTAASEQIPEALISQLAPGGRMIIPIGTRRMQKLQQIDKDDNSNLTIETIEYVLFVPLKPSVEKD</sequence>
<evidence type="ECO:0000256" key="1">
    <source>
        <dbReference type="ARBA" id="ARBA00004496"/>
    </source>
</evidence>
<dbReference type="OrthoDB" id="9772751at2"/>
<dbReference type="RefSeq" id="WP_093072951.1">
    <property type="nucleotide sequence ID" value="NZ_FOGV01000012.1"/>
</dbReference>
<dbReference type="NCBIfam" id="TIGR00080">
    <property type="entry name" value="pimt"/>
    <property type="match status" value="1"/>
</dbReference>
<comment type="caution">
    <text evidence="10">The sequence shown here is derived from an EMBL/GenBank/DDBJ whole genome shotgun (WGS) entry which is preliminary data.</text>
</comment>
<dbReference type="CDD" id="cd02440">
    <property type="entry name" value="AdoMet_MTases"/>
    <property type="match status" value="1"/>
</dbReference>
<evidence type="ECO:0000256" key="8">
    <source>
        <dbReference type="ARBA" id="ARBA00022691"/>
    </source>
</evidence>
<dbReference type="PANTHER" id="PTHR11579:SF0">
    <property type="entry name" value="PROTEIN-L-ISOASPARTATE(D-ASPARTATE) O-METHYLTRANSFERASE"/>
    <property type="match status" value="1"/>
</dbReference>
<name>A0A1H9U4I4_9BACI</name>
<dbReference type="PROSITE" id="PS01279">
    <property type="entry name" value="PCMT"/>
    <property type="match status" value="1"/>
</dbReference>
<dbReference type="InterPro" id="IPR029063">
    <property type="entry name" value="SAM-dependent_MTases_sf"/>
</dbReference>
<dbReference type="Pfam" id="PF01135">
    <property type="entry name" value="PCMT"/>
    <property type="match status" value="1"/>
</dbReference>
<evidence type="ECO:0000313" key="10">
    <source>
        <dbReference type="EMBL" id="SES04148.1"/>
    </source>
</evidence>
<evidence type="ECO:0000256" key="7">
    <source>
        <dbReference type="ARBA" id="ARBA00022679"/>
    </source>
</evidence>
<dbReference type="PANTHER" id="PTHR11579">
    <property type="entry name" value="PROTEIN-L-ISOASPARTATE O-METHYLTRANSFERASE"/>
    <property type="match status" value="1"/>
</dbReference>
<keyword evidence="11" id="KW-1185">Reference proteome</keyword>
<gene>
    <name evidence="10" type="ORF">SAMN05444126_11279</name>
</gene>
<evidence type="ECO:0000256" key="2">
    <source>
        <dbReference type="ARBA" id="ARBA00005369"/>
    </source>
</evidence>
<keyword evidence="6" id="KW-0489">Methyltransferase</keyword>
<keyword evidence="7" id="KW-0808">Transferase</keyword>
<evidence type="ECO:0000256" key="3">
    <source>
        <dbReference type="ARBA" id="ARBA00011890"/>
    </source>
</evidence>
<evidence type="ECO:0000256" key="9">
    <source>
        <dbReference type="NCBIfam" id="TIGR00080"/>
    </source>
</evidence>
<keyword evidence="5" id="KW-0963">Cytoplasm</keyword>
<dbReference type="STRING" id="1464123.SAMN05444126_11279"/>
<reference evidence="11" key="1">
    <citation type="submission" date="2016-10" db="EMBL/GenBank/DDBJ databases">
        <authorList>
            <person name="de Groot N.N."/>
        </authorList>
    </citation>
    <scope>NUCLEOTIDE SEQUENCE [LARGE SCALE GENOMIC DNA]</scope>
    <source>
        <strain evidence="11">10nlg</strain>
    </source>
</reference>
<dbReference type="SUPFAM" id="SSF53335">
    <property type="entry name" value="S-adenosyl-L-methionine-dependent methyltransferases"/>
    <property type="match status" value="1"/>
</dbReference>
<dbReference type="EMBL" id="FOGV01000012">
    <property type="protein sequence ID" value="SES04148.1"/>
    <property type="molecule type" value="Genomic_DNA"/>
</dbReference>
<dbReference type="NCBIfam" id="NF001453">
    <property type="entry name" value="PRK00312.1"/>
    <property type="match status" value="1"/>
</dbReference>
<dbReference type="GO" id="GO:0032259">
    <property type="term" value="P:methylation"/>
    <property type="evidence" value="ECO:0007669"/>
    <property type="project" value="UniProtKB-KW"/>
</dbReference>
<comment type="subcellular location">
    <subcellularLocation>
        <location evidence="1">Cytoplasm</location>
    </subcellularLocation>
</comment>
<organism evidence="10 11">
    <name type="scientific">Salisediminibacterium halotolerans</name>
    <dbReference type="NCBI Taxonomy" id="517425"/>
    <lineage>
        <taxon>Bacteria</taxon>
        <taxon>Bacillati</taxon>
        <taxon>Bacillota</taxon>
        <taxon>Bacilli</taxon>
        <taxon>Bacillales</taxon>
        <taxon>Bacillaceae</taxon>
        <taxon>Salisediminibacterium</taxon>
    </lineage>
</organism>
<dbReference type="GO" id="GO:0030091">
    <property type="term" value="P:protein repair"/>
    <property type="evidence" value="ECO:0007669"/>
    <property type="project" value="UniProtKB-UniRule"/>
</dbReference>
<comment type="similarity">
    <text evidence="2">Belongs to the methyltransferase superfamily. L-isoaspartyl/D-aspartyl protein methyltransferase family.</text>
</comment>
<evidence type="ECO:0000256" key="4">
    <source>
        <dbReference type="ARBA" id="ARBA00013346"/>
    </source>
</evidence>
<dbReference type="FunFam" id="3.40.50.150:FF:000010">
    <property type="entry name" value="Protein-L-isoaspartate O-methyltransferase"/>
    <property type="match status" value="1"/>
</dbReference>
<proteinExistence type="inferred from homology"/>
<evidence type="ECO:0000256" key="5">
    <source>
        <dbReference type="ARBA" id="ARBA00022490"/>
    </source>
</evidence>
<protein>
    <recommendedName>
        <fullName evidence="4 9">Protein-L-isoaspartate O-methyltransferase</fullName>
        <ecNumber evidence="3 9">2.1.1.77</ecNumber>
    </recommendedName>
</protein>
<accession>A0A1H9U4I4</accession>
<keyword evidence="8" id="KW-0949">S-adenosyl-L-methionine</keyword>
<dbReference type="AlphaFoldDB" id="A0A1H9U4I4"/>
<dbReference type="GO" id="GO:0005737">
    <property type="term" value="C:cytoplasm"/>
    <property type="evidence" value="ECO:0007669"/>
    <property type="project" value="UniProtKB-SubCell"/>
</dbReference>
<dbReference type="Gene3D" id="3.40.50.150">
    <property type="entry name" value="Vaccinia Virus protein VP39"/>
    <property type="match status" value="1"/>
</dbReference>
<dbReference type="Proteomes" id="UP000199318">
    <property type="component" value="Unassembled WGS sequence"/>
</dbReference>
<evidence type="ECO:0000313" key="11">
    <source>
        <dbReference type="Proteomes" id="UP000199318"/>
    </source>
</evidence>
<dbReference type="InterPro" id="IPR000682">
    <property type="entry name" value="PCMT"/>
</dbReference>
<dbReference type="GO" id="GO:0004719">
    <property type="term" value="F:protein-L-isoaspartate (D-aspartate) O-methyltransferase activity"/>
    <property type="evidence" value="ECO:0007669"/>
    <property type="project" value="UniProtKB-UniRule"/>
</dbReference>
<dbReference type="EC" id="2.1.1.77" evidence="3 9"/>